<name>A0AAV2QZH3_MEGNR</name>
<comment type="caution">
    <text evidence="1">The sequence shown here is derived from an EMBL/GenBank/DDBJ whole genome shotgun (WGS) entry which is preliminary data.</text>
</comment>
<reference evidence="1 2" key="1">
    <citation type="submission" date="2024-05" db="EMBL/GenBank/DDBJ databases">
        <authorList>
            <person name="Wallberg A."/>
        </authorList>
    </citation>
    <scope>NUCLEOTIDE SEQUENCE [LARGE SCALE GENOMIC DNA]</scope>
</reference>
<feature type="non-terminal residue" evidence="1">
    <location>
        <position position="734"/>
    </location>
</feature>
<protein>
    <recommendedName>
        <fullName evidence="3">FAST kinase leucine-rich domain-containing protein</fullName>
    </recommendedName>
</protein>
<evidence type="ECO:0008006" key="3">
    <source>
        <dbReference type="Google" id="ProtNLM"/>
    </source>
</evidence>
<keyword evidence="2" id="KW-1185">Reference proteome</keyword>
<feature type="non-terminal residue" evidence="1">
    <location>
        <position position="1"/>
    </location>
</feature>
<gene>
    <name evidence="1" type="ORF">MNOR_LOCUS18862</name>
</gene>
<dbReference type="Proteomes" id="UP001497623">
    <property type="component" value="Unassembled WGS sequence"/>
</dbReference>
<evidence type="ECO:0000313" key="2">
    <source>
        <dbReference type="Proteomes" id="UP001497623"/>
    </source>
</evidence>
<accession>A0AAV2QZH3</accession>
<proteinExistence type="predicted"/>
<dbReference type="AlphaFoldDB" id="A0AAV2QZH3"/>
<dbReference type="EMBL" id="CAXKWB010013725">
    <property type="protein sequence ID" value="CAL4108356.1"/>
    <property type="molecule type" value="Genomic_DNA"/>
</dbReference>
<sequence length="734" mass="86117">QMQCTKFFQSQRLVYTKNCRFQNIIYKRKAFQRTNRFSSVGTSHFIYGRNVQSFVLPQINKTQQKLFLRNYRGLVNDDEDSGISKYYDTDDERILLFSTENQYKDKNDLNLDELRVILYPNSDEPVLKSLSQCNSVQEVFDIIKEEEKTLTSEQASQAIVTIWDLHKTYERFGMKHWQSFDKYLQPEMKKFLEQIRNHRSFQVLLQRMQVTCFELNDMALSCILLYLFRMGLRKEDILMQKLTDLVLDKADTFSTIALSRLSVYLKEQGLHGCYIQSKFLPNVLNQIENCKNAEELKFLTICMSNMSFVTSQNVVYKYKRLVGQLINTGAINESEITVIMKILKFLTFSDNSDFSDYKICRELMLKLKDVIPTMTVPQVIALNYYFRIHFEPSIIQKKLENQALIFIEEYHMALPAALLLCISPYSTKFDRFEEIIAERIDDDSFYSSFPMIFALLRNTKTSNIRLCNVFWGKASLSVDIELKEKDNLKFGEEELLLSKIYKRYMYFNNNLGGTYRNKHLEMKMIERLLELIRGHTSIIPSVLARMAAFVIAYDRENNLPQYVIERILSCKDQLKISDISFLSRGIQIAMSLQSNRISKTFMHQISTIVHALDQSTEEHLQLVDNLVALKHLTRGYCSRHQLFNTFLFDRIMNKHLQMTDQLNSRLSRDIMLNLTHTKYFCPELIDAITNYIVSNKDYVTVQTVEPVVSGLFQLGYTPHKAQEFFDASVSILER</sequence>
<organism evidence="1 2">
    <name type="scientific">Meganyctiphanes norvegica</name>
    <name type="common">Northern krill</name>
    <name type="synonym">Thysanopoda norvegica</name>
    <dbReference type="NCBI Taxonomy" id="48144"/>
    <lineage>
        <taxon>Eukaryota</taxon>
        <taxon>Metazoa</taxon>
        <taxon>Ecdysozoa</taxon>
        <taxon>Arthropoda</taxon>
        <taxon>Crustacea</taxon>
        <taxon>Multicrustacea</taxon>
        <taxon>Malacostraca</taxon>
        <taxon>Eumalacostraca</taxon>
        <taxon>Eucarida</taxon>
        <taxon>Euphausiacea</taxon>
        <taxon>Euphausiidae</taxon>
        <taxon>Meganyctiphanes</taxon>
    </lineage>
</organism>
<evidence type="ECO:0000313" key="1">
    <source>
        <dbReference type="EMBL" id="CAL4108356.1"/>
    </source>
</evidence>